<dbReference type="GO" id="GO:0005759">
    <property type="term" value="C:mitochondrial matrix"/>
    <property type="evidence" value="ECO:0007669"/>
    <property type="project" value="UniProtKB-SubCell"/>
</dbReference>
<keyword evidence="4 11" id="KW-0547">Nucleotide-binding</keyword>
<evidence type="ECO:0000313" key="19">
    <source>
        <dbReference type="Proteomes" id="UP001530293"/>
    </source>
</evidence>
<evidence type="ECO:0000256" key="12">
    <source>
        <dbReference type="PROSITE-ProRule" id="PRU01122"/>
    </source>
</evidence>
<dbReference type="InterPro" id="IPR027417">
    <property type="entry name" value="P-loop_NTPase"/>
</dbReference>
<feature type="compositionally biased region" description="Polar residues" evidence="15">
    <location>
        <begin position="134"/>
        <end position="149"/>
    </location>
</feature>
<dbReference type="PROSITE" id="PS01046">
    <property type="entry name" value="LON_SER"/>
    <property type="match status" value="1"/>
</dbReference>
<feature type="compositionally biased region" description="Basic and acidic residues" evidence="15">
    <location>
        <begin position="87"/>
        <end position="132"/>
    </location>
</feature>
<keyword evidence="19" id="KW-1185">Reference proteome</keyword>
<evidence type="ECO:0000256" key="9">
    <source>
        <dbReference type="ARBA" id="ARBA00023128"/>
    </source>
</evidence>
<dbReference type="GO" id="GO:0034599">
    <property type="term" value="P:cellular response to oxidative stress"/>
    <property type="evidence" value="ECO:0007669"/>
    <property type="project" value="UniProtKB-UniRule"/>
</dbReference>
<evidence type="ECO:0000256" key="8">
    <source>
        <dbReference type="ARBA" id="ARBA00023125"/>
    </source>
</evidence>
<feature type="active site" evidence="11 12">
    <location>
        <position position="1016"/>
    </location>
</feature>
<dbReference type="SUPFAM" id="SSF52540">
    <property type="entry name" value="P-loop containing nucleoside triphosphate hydrolases"/>
    <property type="match status" value="1"/>
</dbReference>
<dbReference type="FunFam" id="1.20.58.1480:FF:000002">
    <property type="entry name" value="Lon protease homolog, mitochondrial"/>
    <property type="match status" value="1"/>
</dbReference>
<comment type="similarity">
    <text evidence="11 12 13">Belongs to the peptidase S16 family.</text>
</comment>
<dbReference type="InterPro" id="IPR054594">
    <property type="entry name" value="Lon_lid"/>
</dbReference>
<protein>
    <recommendedName>
        <fullName evidence="11">Lon protease homolog, mitochondrial</fullName>
        <ecNumber evidence="11">3.4.21.53</ecNumber>
    </recommendedName>
</protein>
<dbReference type="AlphaFoldDB" id="A0ABD3MUB5"/>
<proteinExistence type="inferred from homology"/>
<evidence type="ECO:0000256" key="14">
    <source>
        <dbReference type="SAM" id="Coils"/>
    </source>
</evidence>
<dbReference type="InterPro" id="IPR008268">
    <property type="entry name" value="Peptidase_S16_AS"/>
</dbReference>
<dbReference type="Pfam" id="PF05362">
    <property type="entry name" value="Lon_C"/>
    <property type="match status" value="1"/>
</dbReference>
<evidence type="ECO:0000256" key="2">
    <source>
        <dbReference type="ARBA" id="ARBA00004305"/>
    </source>
</evidence>
<dbReference type="InterPro" id="IPR004815">
    <property type="entry name" value="Lon_bac/euk-typ"/>
</dbReference>
<dbReference type="FunFam" id="3.40.50.300:FF:000021">
    <property type="entry name" value="Lon protease homolog"/>
    <property type="match status" value="1"/>
</dbReference>
<evidence type="ECO:0000313" key="18">
    <source>
        <dbReference type="EMBL" id="KAL3767554.1"/>
    </source>
</evidence>
<dbReference type="Gene3D" id="1.20.58.1480">
    <property type="match status" value="1"/>
</dbReference>
<evidence type="ECO:0000259" key="16">
    <source>
        <dbReference type="PROSITE" id="PS51786"/>
    </source>
</evidence>
<keyword evidence="3 11" id="KW-0645">Protease</keyword>
<dbReference type="GO" id="GO:0070407">
    <property type="term" value="P:oxidation-dependent protein catabolic process"/>
    <property type="evidence" value="ECO:0007669"/>
    <property type="project" value="UniProtKB-UniRule"/>
</dbReference>
<dbReference type="GO" id="GO:0006515">
    <property type="term" value="P:protein quality control for misfolded or incompletely synthesized proteins"/>
    <property type="evidence" value="ECO:0007669"/>
    <property type="project" value="UniProtKB-UniRule"/>
</dbReference>
<dbReference type="SMART" id="SM00382">
    <property type="entry name" value="AAA"/>
    <property type="match status" value="1"/>
</dbReference>
<dbReference type="InterPro" id="IPR003959">
    <property type="entry name" value="ATPase_AAA_core"/>
</dbReference>
<reference evidence="18 19" key="1">
    <citation type="submission" date="2024-10" db="EMBL/GenBank/DDBJ databases">
        <title>Updated reference genomes for cyclostephanoid diatoms.</title>
        <authorList>
            <person name="Roberts W.R."/>
            <person name="Alverson A.J."/>
        </authorList>
    </citation>
    <scope>NUCLEOTIDE SEQUENCE [LARGE SCALE GENOMIC DNA]</scope>
    <source>
        <strain evidence="18 19">AJA232-27</strain>
    </source>
</reference>
<feature type="active site" evidence="11 12">
    <location>
        <position position="973"/>
    </location>
</feature>
<dbReference type="CDD" id="cd19500">
    <property type="entry name" value="RecA-like_Lon"/>
    <property type="match status" value="1"/>
</dbReference>
<feature type="domain" description="Lon N-terminal" evidence="17">
    <location>
        <begin position="188"/>
        <end position="432"/>
    </location>
</feature>
<keyword evidence="5 11" id="KW-0378">Hydrolase</keyword>
<dbReference type="SUPFAM" id="SSF88697">
    <property type="entry name" value="PUA domain-like"/>
    <property type="match status" value="1"/>
</dbReference>
<feature type="region of interest" description="Disordered" evidence="15">
    <location>
        <begin position="270"/>
        <end position="300"/>
    </location>
</feature>
<keyword evidence="9 11" id="KW-0496">Mitochondrion</keyword>
<dbReference type="GO" id="GO:0005524">
    <property type="term" value="F:ATP binding"/>
    <property type="evidence" value="ECO:0007669"/>
    <property type="project" value="UniProtKB-UniRule"/>
</dbReference>
<dbReference type="InterPro" id="IPR008269">
    <property type="entry name" value="Lon_proteolytic"/>
</dbReference>
<feature type="region of interest" description="Disordered" evidence="15">
    <location>
        <begin position="79"/>
        <end position="165"/>
    </location>
</feature>
<dbReference type="InterPro" id="IPR027503">
    <property type="entry name" value="Lonm_euk"/>
</dbReference>
<dbReference type="InterPro" id="IPR020568">
    <property type="entry name" value="Ribosomal_Su5_D2-typ_SF"/>
</dbReference>
<dbReference type="PANTHER" id="PTHR43718:SF2">
    <property type="entry name" value="LON PROTEASE HOMOLOG, MITOCHONDRIAL"/>
    <property type="match status" value="1"/>
</dbReference>
<feature type="domain" description="Lon proteolytic" evidence="16">
    <location>
        <begin position="876"/>
        <end position="1067"/>
    </location>
</feature>
<feature type="compositionally biased region" description="Polar residues" evidence="15">
    <location>
        <begin position="156"/>
        <end position="165"/>
    </location>
</feature>
<dbReference type="InterPro" id="IPR027065">
    <property type="entry name" value="Lon_Prtase"/>
</dbReference>
<dbReference type="InterPro" id="IPR003593">
    <property type="entry name" value="AAA+_ATPase"/>
</dbReference>
<dbReference type="PROSITE" id="PS51787">
    <property type="entry name" value="LON_N"/>
    <property type="match status" value="1"/>
</dbReference>
<gene>
    <name evidence="18" type="ORF">ACHAWU_000217</name>
</gene>
<dbReference type="PRINTS" id="PR00830">
    <property type="entry name" value="ENDOLAPTASE"/>
</dbReference>
<evidence type="ECO:0000256" key="3">
    <source>
        <dbReference type="ARBA" id="ARBA00022670"/>
    </source>
</evidence>
<dbReference type="GO" id="GO:0043565">
    <property type="term" value="F:sequence-specific DNA binding"/>
    <property type="evidence" value="ECO:0007669"/>
    <property type="project" value="UniProtKB-UniRule"/>
</dbReference>
<dbReference type="SUPFAM" id="SSF54211">
    <property type="entry name" value="Ribosomal protein S5 domain 2-like"/>
    <property type="match status" value="1"/>
</dbReference>
<comment type="subunit">
    <text evidence="11">Homohexamer or homoheptamer. Organized in a ring with a central cavity.</text>
</comment>
<dbReference type="SMART" id="SM00464">
    <property type="entry name" value="LON"/>
    <property type="match status" value="1"/>
</dbReference>
<dbReference type="PROSITE" id="PS51786">
    <property type="entry name" value="LON_PROTEOLYTIC"/>
    <property type="match status" value="1"/>
</dbReference>
<dbReference type="PANTHER" id="PTHR43718">
    <property type="entry name" value="LON PROTEASE"/>
    <property type="match status" value="1"/>
</dbReference>
<dbReference type="EMBL" id="JALLBG020000075">
    <property type="protein sequence ID" value="KAL3767554.1"/>
    <property type="molecule type" value="Genomic_DNA"/>
</dbReference>
<evidence type="ECO:0000256" key="7">
    <source>
        <dbReference type="ARBA" id="ARBA00022840"/>
    </source>
</evidence>
<dbReference type="FunFam" id="3.30.230.10:FF:000015">
    <property type="entry name" value="Lon protease homolog, mitochondrial"/>
    <property type="match status" value="1"/>
</dbReference>
<evidence type="ECO:0000259" key="17">
    <source>
        <dbReference type="PROSITE" id="PS51787"/>
    </source>
</evidence>
<comment type="caution">
    <text evidence="18">The sequence shown here is derived from an EMBL/GenBank/DDBJ whole genome shotgun (WGS) entry which is preliminary data.</text>
</comment>
<comment type="subcellular location">
    <subcellularLocation>
        <location evidence="2 11">Mitochondrion matrix</location>
    </subcellularLocation>
    <subcellularLocation>
        <location evidence="1">Plastid</location>
        <location evidence="1">Chloroplast</location>
    </subcellularLocation>
</comment>
<dbReference type="GO" id="GO:0051131">
    <property type="term" value="P:chaperone-mediated protein complex assembly"/>
    <property type="evidence" value="ECO:0007669"/>
    <property type="project" value="UniProtKB-UniRule"/>
</dbReference>
<dbReference type="GO" id="GO:0009507">
    <property type="term" value="C:chloroplast"/>
    <property type="evidence" value="ECO:0007669"/>
    <property type="project" value="UniProtKB-SubCell"/>
</dbReference>
<dbReference type="Pfam" id="PF02190">
    <property type="entry name" value="LON_substr_bdg"/>
    <property type="match status" value="1"/>
</dbReference>
<dbReference type="Gene3D" id="1.10.8.60">
    <property type="match status" value="1"/>
</dbReference>
<keyword evidence="6 11" id="KW-0720">Serine protease</keyword>
<dbReference type="EC" id="3.4.21.53" evidence="11"/>
<dbReference type="InterPro" id="IPR015947">
    <property type="entry name" value="PUA-like_sf"/>
</dbReference>
<dbReference type="Gene3D" id="3.40.50.300">
    <property type="entry name" value="P-loop containing nucleotide triphosphate hydrolases"/>
    <property type="match status" value="1"/>
</dbReference>
<name>A0ABD3MUB5_9STRA</name>
<evidence type="ECO:0000256" key="13">
    <source>
        <dbReference type="RuleBase" id="RU000591"/>
    </source>
</evidence>
<evidence type="ECO:0000256" key="4">
    <source>
        <dbReference type="ARBA" id="ARBA00022741"/>
    </source>
</evidence>
<dbReference type="Gene3D" id="3.30.230.10">
    <property type="match status" value="1"/>
</dbReference>
<evidence type="ECO:0000256" key="6">
    <source>
        <dbReference type="ARBA" id="ARBA00022825"/>
    </source>
</evidence>
<dbReference type="GO" id="GO:0016887">
    <property type="term" value="F:ATP hydrolysis activity"/>
    <property type="evidence" value="ECO:0007669"/>
    <property type="project" value="UniProtKB-UniRule"/>
</dbReference>
<sequence>MLRRTLLVRPVGRSYSSCTVYTAETNVGRLRLCGSRTQLGRHLLLHKHLSPTLACWNHGSTFNNGFQYTQNRCFFFGSGSDNNDNNDDAKGKGDKDKKTEDKDGDKEEEKNGEGEKSEKEDDSSKSDNKDEEGTSSVDTEPSPSLNNSSKYKRTPRSTISLGNSTPSNVLLPAHRLGFGDQAPRYPHLLALPVVRGPVFPGVLTPITITDQKTISAVEKIMTGGSGGYIGIFLRKDIPDLSKGFVKPEVMTNESDLYSVGTFAQIQRMTKPEQNADDDDHAHPFTSSEPKDDDDTHRSNHDHANLLIMPHRRIDLLSIDDIGPPIDVTVSHWDRLQYVRGEDSSRDDTIRALCQEVLSAIREVAQMNALFREQVVNMVPSAHMFDMNDPYRLADFAASLSSGGDAADLQSVLEEKDPELRLHKALVLLSKEREVSKLQKEISAKVEEKMSEAQRKYFLTEQLKSIKKELGMEKDDKETLIEKYRKKLAEYPSIPQEIDEIIESELDKLSTLEKNSSEFNVTRSYLDWLTNIPWGVTTEENFGISDARRVLDRDHYGLDEVKETILQFIAVGKLKGTVQGKILCLVGPPGTGKTSIAESVAAALGRKFFRFSVGGMSDVSEIKGHRRTYVGAMPGKIIQCLKSTESTNPLVLIDEIDKLGRDYRGDPASALLEVLDPSQNNSFRDHFIDAPVDISKVLFMCTANELDRIPGPLLDRMEVIRLSGYDVPEKLEIAEKYLVPKSMVNSGLMVKESPTEEKTDTNGNDAEQKVNEVEQPDHTEIVYRLTEKVPESLAIHRSALESLVRWYCREAGVRNLAKKIDKITRLLSLQVVAEEEGTNLTVKSSRKSNTWEVTSDNLHEYVGKPIFTSDRLYEVDPLPHGVVMGLAWTSMGGAALYVETQGIKRGLDPEGKTRGGGTIKVTGQLGDVMKESTQIAYTVARARLADIAPDNDFFDVTDVHMHVPEGATPKDGPSAGITMVTAMLSLALDRPIKSDLAMTGEVSLTGKVLAVGGIKEKIMAARRACIKTIILPEDCRRDFEELPDYLKEGLDINYATEYSSVFDVAFGS</sequence>
<keyword evidence="8 11" id="KW-0238">DNA-binding</keyword>
<evidence type="ECO:0000256" key="1">
    <source>
        <dbReference type="ARBA" id="ARBA00004229"/>
    </source>
</evidence>
<dbReference type="GO" id="GO:0004176">
    <property type="term" value="F:ATP-dependent peptidase activity"/>
    <property type="evidence" value="ECO:0007669"/>
    <property type="project" value="UniProtKB-UniRule"/>
</dbReference>
<evidence type="ECO:0000256" key="5">
    <source>
        <dbReference type="ARBA" id="ARBA00022801"/>
    </source>
</evidence>
<accession>A0ABD3MUB5</accession>
<dbReference type="Pfam" id="PF00004">
    <property type="entry name" value="AAA"/>
    <property type="match status" value="1"/>
</dbReference>
<dbReference type="InterPro" id="IPR014721">
    <property type="entry name" value="Ribsml_uS5_D2-typ_fold_subgr"/>
</dbReference>
<keyword evidence="7 11" id="KW-0067">ATP-binding</keyword>
<feature type="coiled-coil region" evidence="14">
    <location>
        <begin position="427"/>
        <end position="486"/>
    </location>
</feature>
<comment type="catalytic activity">
    <reaction evidence="10 11">
        <text>Hydrolysis of proteins in presence of ATP.</text>
        <dbReference type="EC" id="3.4.21.53"/>
    </reaction>
</comment>
<dbReference type="Gene3D" id="1.20.5.5270">
    <property type="match status" value="1"/>
</dbReference>
<dbReference type="NCBIfam" id="TIGR00763">
    <property type="entry name" value="lon"/>
    <property type="match status" value="1"/>
</dbReference>
<feature type="binding site" evidence="11">
    <location>
        <begin position="586"/>
        <end position="593"/>
    </location>
    <ligand>
        <name>ATP</name>
        <dbReference type="ChEBI" id="CHEBI:30616"/>
    </ligand>
</feature>
<dbReference type="FunFam" id="1.20.5.5270:FF:000001">
    <property type="entry name" value="Lon protease homolog, mitochondrial"/>
    <property type="match status" value="1"/>
</dbReference>
<organism evidence="18 19">
    <name type="scientific">Discostella pseudostelligera</name>
    <dbReference type="NCBI Taxonomy" id="259834"/>
    <lineage>
        <taxon>Eukaryota</taxon>
        <taxon>Sar</taxon>
        <taxon>Stramenopiles</taxon>
        <taxon>Ochrophyta</taxon>
        <taxon>Bacillariophyta</taxon>
        <taxon>Coscinodiscophyceae</taxon>
        <taxon>Thalassiosirophycidae</taxon>
        <taxon>Stephanodiscales</taxon>
        <taxon>Stephanodiscaceae</taxon>
        <taxon>Discostella</taxon>
    </lineage>
</organism>
<dbReference type="Proteomes" id="UP001530293">
    <property type="component" value="Unassembled WGS sequence"/>
</dbReference>
<evidence type="ECO:0000256" key="10">
    <source>
        <dbReference type="ARBA" id="ARBA00050665"/>
    </source>
</evidence>
<dbReference type="HAMAP" id="MF_03120">
    <property type="entry name" value="lonm_euk"/>
    <property type="match status" value="1"/>
</dbReference>
<dbReference type="InterPro" id="IPR046336">
    <property type="entry name" value="Lon_prtase_N_sf"/>
</dbReference>
<dbReference type="Pfam" id="PF22667">
    <property type="entry name" value="Lon_lid"/>
    <property type="match status" value="1"/>
</dbReference>
<keyword evidence="14" id="KW-0175">Coiled coil</keyword>
<dbReference type="Gene3D" id="2.30.130.40">
    <property type="entry name" value="LON domain-like"/>
    <property type="match status" value="1"/>
</dbReference>
<evidence type="ECO:0000256" key="11">
    <source>
        <dbReference type="HAMAP-Rule" id="MF_03120"/>
    </source>
</evidence>
<dbReference type="GO" id="GO:0004252">
    <property type="term" value="F:serine-type endopeptidase activity"/>
    <property type="evidence" value="ECO:0007669"/>
    <property type="project" value="UniProtKB-UniRule"/>
</dbReference>
<comment type="function">
    <text evidence="11">ATP-dependent serine protease that mediates the selective degradation of misfolded, unassembled or oxidatively damaged polypeptides as well as certain short-lived regulatory proteins in the mitochondrial matrix. May also have a chaperone function in the assembly of inner membrane protein complexes. Participates in the regulation of mitochondrial gene expression and in the maintenance of the integrity of the mitochondrial genome. Binds to mitochondrial DNA in a site-specific manner.</text>
</comment>
<evidence type="ECO:0000256" key="15">
    <source>
        <dbReference type="SAM" id="MobiDB-lite"/>
    </source>
</evidence>
<dbReference type="InterPro" id="IPR003111">
    <property type="entry name" value="Lon_prtase_N"/>
</dbReference>